<dbReference type="AlphaFoldDB" id="A0A935TBZ9"/>
<dbReference type="Proteomes" id="UP000706151">
    <property type="component" value="Unassembled WGS sequence"/>
</dbReference>
<dbReference type="Gene3D" id="3.50.50.60">
    <property type="entry name" value="FAD/NAD(P)-binding domain"/>
    <property type="match status" value="1"/>
</dbReference>
<evidence type="ECO:0000313" key="2">
    <source>
        <dbReference type="Proteomes" id="UP000706151"/>
    </source>
</evidence>
<proteinExistence type="predicted"/>
<dbReference type="EMBL" id="JADJOT010000006">
    <property type="protein sequence ID" value="MBK7953632.1"/>
    <property type="molecule type" value="Genomic_DNA"/>
</dbReference>
<comment type="caution">
    <text evidence="1">The sequence shown here is derived from an EMBL/GenBank/DDBJ whole genome shotgun (WGS) entry which is preliminary data.</text>
</comment>
<reference evidence="1 2" key="1">
    <citation type="submission" date="2020-10" db="EMBL/GenBank/DDBJ databases">
        <title>Connecting structure to function with the recovery of over 1000 high-quality activated sludge metagenome-assembled genomes encoding full-length rRNA genes using long-read sequencing.</title>
        <authorList>
            <person name="Singleton C.M."/>
            <person name="Petriglieri F."/>
            <person name="Kristensen J.M."/>
            <person name="Kirkegaard R.H."/>
            <person name="Michaelsen T.Y."/>
            <person name="Andersen M.H."/>
            <person name="Karst S.M."/>
            <person name="Dueholm M.S."/>
            <person name="Nielsen P.H."/>
            <person name="Albertsen M."/>
        </authorList>
    </citation>
    <scope>NUCLEOTIDE SEQUENCE [LARGE SCALE GENOMIC DNA]</scope>
    <source>
        <strain evidence="1">Fred_18-Q3-R57-64_BAT3C.720</strain>
    </source>
</reference>
<dbReference type="InterPro" id="IPR036188">
    <property type="entry name" value="FAD/NAD-bd_sf"/>
</dbReference>
<organism evidence="1 2">
    <name type="scientific">Candidatus Accumulibacter affinis</name>
    <dbReference type="NCBI Taxonomy" id="2954384"/>
    <lineage>
        <taxon>Bacteria</taxon>
        <taxon>Pseudomonadati</taxon>
        <taxon>Pseudomonadota</taxon>
        <taxon>Betaproteobacteria</taxon>
        <taxon>Candidatus Accumulibacter</taxon>
    </lineage>
</organism>
<name>A0A935TBZ9_9PROT</name>
<evidence type="ECO:0000313" key="1">
    <source>
        <dbReference type="EMBL" id="MBK7953632.1"/>
    </source>
</evidence>
<gene>
    <name evidence="1" type="ORF">IPK02_06515</name>
</gene>
<protein>
    <submittedName>
        <fullName evidence="1">FAD-binding oxidoreductase</fullName>
    </submittedName>
</protein>
<accession>A0A935TBZ9</accession>
<sequence>MTAAVAGSDTWPPDCSFDGKPVIGYDPACPGLFWLAGQAGYGIQCADGVARLAGALLLGEALPADLHAAEVAAASLSPQRLR</sequence>